<dbReference type="AlphaFoldDB" id="A0A8T3AAA1"/>
<reference evidence="1" key="1">
    <citation type="journal article" date="2022" name="Front. Genet.">
        <title>Chromosome-Scale Assembly of the Dendrobium nobile Genome Provides Insights Into the Molecular Mechanism of the Biosynthesis of the Medicinal Active Ingredient of Dendrobium.</title>
        <authorList>
            <person name="Xu Q."/>
            <person name="Niu S.-C."/>
            <person name="Li K.-L."/>
            <person name="Zheng P.-J."/>
            <person name="Zhang X.-J."/>
            <person name="Jia Y."/>
            <person name="Liu Y."/>
            <person name="Niu Y.-X."/>
            <person name="Yu L.-H."/>
            <person name="Chen D.-F."/>
            <person name="Zhang G.-Q."/>
        </authorList>
    </citation>
    <scope>NUCLEOTIDE SEQUENCE</scope>
    <source>
        <tissue evidence="1">Leaf</tissue>
    </source>
</reference>
<proteinExistence type="predicted"/>
<dbReference type="Proteomes" id="UP000829196">
    <property type="component" value="Unassembled WGS sequence"/>
</dbReference>
<gene>
    <name evidence="1" type="ORF">KFK09_027279</name>
</gene>
<name>A0A8T3AAA1_DENNO</name>
<dbReference type="EMBL" id="JAGYWB010000018">
    <property type="protein sequence ID" value="KAI0493003.1"/>
    <property type="molecule type" value="Genomic_DNA"/>
</dbReference>
<evidence type="ECO:0000313" key="1">
    <source>
        <dbReference type="EMBL" id="KAI0493003.1"/>
    </source>
</evidence>
<comment type="caution">
    <text evidence="1">The sequence shown here is derived from an EMBL/GenBank/DDBJ whole genome shotgun (WGS) entry which is preliminary data.</text>
</comment>
<protein>
    <submittedName>
        <fullName evidence="1">Uncharacterized protein</fullName>
    </submittedName>
</protein>
<evidence type="ECO:0000313" key="2">
    <source>
        <dbReference type="Proteomes" id="UP000829196"/>
    </source>
</evidence>
<sequence length="118" mass="13516">MKFPPRGYIMIVKGDLLQSKVCYLKRVGIMEDEILQLYIQIEYGLENAKVIKEVSILEENQSCSFEISTFNKERRIVLRRFCPNRPSRPAGRSSGYTRGGLCPPFPLCLPNVMGPTHH</sequence>
<accession>A0A8T3AAA1</accession>
<organism evidence="1 2">
    <name type="scientific">Dendrobium nobile</name>
    <name type="common">Orchid</name>
    <dbReference type="NCBI Taxonomy" id="94219"/>
    <lineage>
        <taxon>Eukaryota</taxon>
        <taxon>Viridiplantae</taxon>
        <taxon>Streptophyta</taxon>
        <taxon>Embryophyta</taxon>
        <taxon>Tracheophyta</taxon>
        <taxon>Spermatophyta</taxon>
        <taxon>Magnoliopsida</taxon>
        <taxon>Liliopsida</taxon>
        <taxon>Asparagales</taxon>
        <taxon>Orchidaceae</taxon>
        <taxon>Epidendroideae</taxon>
        <taxon>Malaxideae</taxon>
        <taxon>Dendrobiinae</taxon>
        <taxon>Dendrobium</taxon>
    </lineage>
</organism>
<keyword evidence="2" id="KW-1185">Reference proteome</keyword>